<feature type="domain" description="Nitroreductase" evidence="3">
    <location>
        <begin position="7"/>
        <end position="59"/>
    </location>
</feature>
<evidence type="ECO:0000259" key="3">
    <source>
        <dbReference type="Pfam" id="PF00881"/>
    </source>
</evidence>
<comment type="caution">
    <text evidence="4">The sequence shown here is derived from an EMBL/GenBank/DDBJ whole genome shotgun (WGS) entry which is preliminary data.</text>
</comment>
<dbReference type="Gene3D" id="3.40.109.10">
    <property type="entry name" value="NADH Oxidase"/>
    <property type="match status" value="1"/>
</dbReference>
<dbReference type="PANTHER" id="PTHR43673:SF10">
    <property type="entry name" value="NADH DEHYDROGENASE_NAD(P)H NITROREDUCTASE XCC3605-RELATED"/>
    <property type="match status" value="1"/>
</dbReference>
<feature type="domain" description="Nitroreductase" evidence="3">
    <location>
        <begin position="66"/>
        <end position="149"/>
    </location>
</feature>
<dbReference type="CDD" id="cd20609">
    <property type="entry name" value="nitroreductase"/>
    <property type="match status" value="1"/>
</dbReference>
<evidence type="ECO:0000256" key="2">
    <source>
        <dbReference type="ARBA" id="ARBA00023002"/>
    </source>
</evidence>
<dbReference type="PANTHER" id="PTHR43673">
    <property type="entry name" value="NAD(P)H NITROREDUCTASE YDGI-RELATED"/>
    <property type="match status" value="1"/>
</dbReference>
<dbReference type="Pfam" id="PF00881">
    <property type="entry name" value="Nitroreductase"/>
    <property type="match status" value="2"/>
</dbReference>
<keyword evidence="5" id="KW-1185">Reference proteome</keyword>
<dbReference type="SUPFAM" id="SSF55469">
    <property type="entry name" value="FMN-dependent nitroreductase-like"/>
    <property type="match status" value="1"/>
</dbReference>
<dbReference type="InterPro" id="IPR029479">
    <property type="entry name" value="Nitroreductase"/>
</dbReference>
<proteinExistence type="inferred from homology"/>
<gene>
    <name evidence="4" type="ORF">FGF68_07285</name>
</gene>
<dbReference type="GO" id="GO:0016491">
    <property type="term" value="F:oxidoreductase activity"/>
    <property type="evidence" value="ECO:0007669"/>
    <property type="project" value="UniProtKB-KW"/>
</dbReference>
<accession>A0A5C4S0F2</accession>
<comment type="similarity">
    <text evidence="1">Belongs to the nitroreductase family.</text>
</comment>
<sequence>MNFSTLIEQRYSIREFQKNQPVEQDVLERILNAGRMAPSAKNLQPWKFKLVSSPDLLDAICSSYPADWLRSAPHILIVTGCRDQAWVRRQDSYNSLETDLAIAMDHMILAASYEGIATCWIAAFDPAILYPALELGSGEDVFAITPLGYAAPGAKGRPKSRKPLAEVAEFL</sequence>
<dbReference type="AlphaFoldDB" id="A0A5C4S0F2"/>
<protein>
    <submittedName>
        <fullName evidence="4">Nitroreductase</fullName>
    </submittedName>
</protein>
<dbReference type="Proteomes" id="UP000309544">
    <property type="component" value="Unassembled WGS sequence"/>
</dbReference>
<dbReference type="EMBL" id="VDCI01000005">
    <property type="protein sequence ID" value="TNJ36517.1"/>
    <property type="molecule type" value="Genomic_DNA"/>
</dbReference>
<evidence type="ECO:0000313" key="5">
    <source>
        <dbReference type="Proteomes" id="UP000309544"/>
    </source>
</evidence>
<reference evidence="4 5" key="1">
    <citation type="submission" date="2019-05" db="EMBL/GenBank/DDBJ databases">
        <title>Draft Whole-Genome sequence of the green sulfur bacterium Prosthecochloris vibrioformis DSM 260.</title>
        <authorList>
            <person name="Meyer T.E."/>
            <person name="Kyndt J.A."/>
        </authorList>
    </citation>
    <scope>NUCLEOTIDE SEQUENCE [LARGE SCALE GENOMIC DNA]</scope>
    <source>
        <strain evidence="4 5">DSM 260</strain>
    </source>
</reference>
<keyword evidence="2" id="KW-0560">Oxidoreductase</keyword>
<evidence type="ECO:0000256" key="1">
    <source>
        <dbReference type="ARBA" id="ARBA00007118"/>
    </source>
</evidence>
<organism evidence="4 5">
    <name type="scientific">Prosthecochloris vibrioformis</name>
    <name type="common">Chlorobium vibrioforme</name>
    <dbReference type="NCBI Taxonomy" id="1098"/>
    <lineage>
        <taxon>Bacteria</taxon>
        <taxon>Pseudomonadati</taxon>
        <taxon>Chlorobiota</taxon>
        <taxon>Chlorobiia</taxon>
        <taxon>Chlorobiales</taxon>
        <taxon>Chlorobiaceae</taxon>
        <taxon>Prosthecochloris</taxon>
    </lineage>
</organism>
<dbReference type="InterPro" id="IPR000415">
    <property type="entry name" value="Nitroreductase-like"/>
</dbReference>
<evidence type="ECO:0000313" key="4">
    <source>
        <dbReference type="EMBL" id="TNJ36517.1"/>
    </source>
</evidence>
<name>A0A5C4S0F2_PROVB</name>
<dbReference type="RefSeq" id="WP_068865970.1">
    <property type="nucleotide sequence ID" value="NZ_VDCI01000005.1"/>
</dbReference>